<dbReference type="CDD" id="cd13891">
    <property type="entry name" value="CuRO_3_CotA_like"/>
    <property type="match status" value="1"/>
</dbReference>
<accession>A0A7W1XSC5</accession>
<dbReference type="FunFam" id="2.60.40.420:FF:000087">
    <property type="entry name" value="Spore coat protein A"/>
    <property type="match status" value="1"/>
</dbReference>
<dbReference type="Pfam" id="PF00394">
    <property type="entry name" value="Cu-oxidase"/>
    <property type="match status" value="1"/>
</dbReference>
<dbReference type="InterPro" id="IPR011707">
    <property type="entry name" value="Cu-oxidase-like_N"/>
</dbReference>
<dbReference type="InterPro" id="IPR008972">
    <property type="entry name" value="Cupredoxin"/>
</dbReference>
<dbReference type="PANTHER" id="PTHR48267">
    <property type="entry name" value="CUPREDOXIN SUPERFAMILY PROTEIN"/>
    <property type="match status" value="1"/>
</dbReference>
<evidence type="ECO:0000259" key="3">
    <source>
        <dbReference type="Pfam" id="PF07731"/>
    </source>
</evidence>
<dbReference type="GO" id="GO:0016491">
    <property type="term" value="F:oxidoreductase activity"/>
    <property type="evidence" value="ECO:0007669"/>
    <property type="project" value="InterPro"/>
</dbReference>
<feature type="domain" description="Plastocyanin-like" evidence="3">
    <location>
        <begin position="394"/>
        <end position="515"/>
    </location>
</feature>
<protein>
    <submittedName>
        <fullName evidence="5">Multicopper oxidase domain-containing protein</fullName>
    </submittedName>
</protein>
<proteinExistence type="inferred from homology"/>
<gene>
    <name evidence="5" type="ORF">H2C83_08465</name>
</gene>
<dbReference type="GO" id="GO:0005507">
    <property type="term" value="F:copper ion binding"/>
    <property type="evidence" value="ECO:0007669"/>
    <property type="project" value="InterPro"/>
</dbReference>
<feature type="domain" description="Plastocyanin-like" evidence="4">
    <location>
        <begin position="49"/>
        <end position="179"/>
    </location>
</feature>
<organism evidence="5 6">
    <name type="scientific">Thermoactinomyces mirandus</name>
    <dbReference type="NCBI Taxonomy" id="2756294"/>
    <lineage>
        <taxon>Bacteria</taxon>
        <taxon>Bacillati</taxon>
        <taxon>Bacillota</taxon>
        <taxon>Bacilli</taxon>
        <taxon>Bacillales</taxon>
        <taxon>Thermoactinomycetaceae</taxon>
        <taxon>Thermoactinomyces</taxon>
    </lineage>
</organism>
<dbReference type="Gene3D" id="2.60.40.420">
    <property type="entry name" value="Cupredoxins - blue copper proteins"/>
    <property type="match status" value="3"/>
</dbReference>
<dbReference type="Pfam" id="PF07731">
    <property type="entry name" value="Cu-oxidase_2"/>
    <property type="match status" value="1"/>
</dbReference>
<dbReference type="EMBL" id="JACEOL010000029">
    <property type="protein sequence ID" value="MBA4602349.1"/>
    <property type="molecule type" value="Genomic_DNA"/>
</dbReference>
<dbReference type="PANTHER" id="PTHR48267:SF1">
    <property type="entry name" value="BILIRUBIN OXIDASE"/>
    <property type="match status" value="1"/>
</dbReference>
<sequence>MRLKKRLTPFTDPLPIPKTLKPVSRNSRFTFYIVRMIERFQKLHRDLPPTRIWGYEGQYPGPTIEVKRNEPVRILWLNQLPKRHLLPVDKTIHGARRTPEVRTVVHAHGVVSPPDSDGHPDAWFTRGFRQTGPFFQRKIYRYPNNQRAATLWYHDHALGITRLNVYAGLAGFYLVRDKNEMSLNLPKGKFEIPLVIQDRSFNRDGSLFYPRRPETTFRRLPDPSIVPEFFGDTNLVNGKVWPFLNVEPRKYRFRLLNGSNSRFYTLRLSSGQPFILIGTDGGFIQRPARIRTLTLAPAERADVILDFSRFKGKTVTMINSAPAPFPDGTPAPPRTTGLVMQFRVKKPLSFKDTSSIPERLGTIPPTPLSRVQKVRNLSLVESTDRFGRLLLLLQNKRWDDPITTKPRQGSLELWQLINTTEDTHPIHLHEVHFRILNRQPFDVNHFRRTGKLRFTGSPVPPSPGERGLKDTVRAHPGQVTRIIPHFGLTPFTGEFVWHCHILEHEDWEMMRPYLIVRR</sequence>
<evidence type="ECO:0000256" key="1">
    <source>
        <dbReference type="ARBA" id="ARBA00010609"/>
    </source>
</evidence>
<evidence type="ECO:0000259" key="4">
    <source>
        <dbReference type="Pfam" id="PF07732"/>
    </source>
</evidence>
<evidence type="ECO:0000313" key="6">
    <source>
        <dbReference type="Proteomes" id="UP000538292"/>
    </source>
</evidence>
<evidence type="ECO:0000259" key="2">
    <source>
        <dbReference type="Pfam" id="PF00394"/>
    </source>
</evidence>
<dbReference type="SUPFAM" id="SSF49503">
    <property type="entry name" value="Cupredoxins"/>
    <property type="match status" value="3"/>
</dbReference>
<comment type="similarity">
    <text evidence="1">Belongs to the multicopper oxidase family.</text>
</comment>
<dbReference type="Pfam" id="PF07732">
    <property type="entry name" value="Cu-oxidase_3"/>
    <property type="match status" value="1"/>
</dbReference>
<feature type="domain" description="Plastocyanin-like" evidence="2">
    <location>
        <begin position="242"/>
        <end position="309"/>
    </location>
</feature>
<name>A0A7W1XSC5_9BACL</name>
<reference evidence="5 6" key="1">
    <citation type="submission" date="2020-07" db="EMBL/GenBank/DDBJ databases">
        <title>Thermoactinomyces phylogeny.</title>
        <authorList>
            <person name="Dunlap C."/>
        </authorList>
    </citation>
    <scope>NUCLEOTIDE SEQUENCE [LARGE SCALE GENOMIC DNA]</scope>
    <source>
        <strain evidence="5 6">AMNI-1</strain>
    </source>
</reference>
<dbReference type="InterPro" id="IPR045087">
    <property type="entry name" value="Cu-oxidase_fam"/>
</dbReference>
<dbReference type="CDD" id="cd13844">
    <property type="entry name" value="CuRO_1_BOD_CotA_like"/>
    <property type="match status" value="1"/>
</dbReference>
<dbReference type="InterPro" id="IPR001117">
    <property type="entry name" value="Cu-oxidase_2nd"/>
</dbReference>
<dbReference type="AlphaFoldDB" id="A0A7W1XSC5"/>
<dbReference type="RefSeq" id="WP_181739780.1">
    <property type="nucleotide sequence ID" value="NZ_JACEOL010000029.1"/>
</dbReference>
<comment type="caution">
    <text evidence="5">The sequence shown here is derived from an EMBL/GenBank/DDBJ whole genome shotgun (WGS) entry which is preliminary data.</text>
</comment>
<dbReference type="CDD" id="cd13868">
    <property type="entry name" value="CuRO_2_CotA_like"/>
    <property type="match status" value="1"/>
</dbReference>
<dbReference type="InterPro" id="IPR011706">
    <property type="entry name" value="Cu-oxidase_C"/>
</dbReference>
<dbReference type="Proteomes" id="UP000538292">
    <property type="component" value="Unassembled WGS sequence"/>
</dbReference>
<keyword evidence="6" id="KW-1185">Reference proteome</keyword>
<evidence type="ECO:0000313" key="5">
    <source>
        <dbReference type="EMBL" id="MBA4602349.1"/>
    </source>
</evidence>